<feature type="domain" description="SseB protein N-terminal" evidence="1">
    <location>
        <begin position="5"/>
        <end position="116"/>
    </location>
</feature>
<organism evidence="3 4">
    <name type="scientific">Tatumella punctata</name>
    <dbReference type="NCBI Taxonomy" id="399969"/>
    <lineage>
        <taxon>Bacteria</taxon>
        <taxon>Pseudomonadati</taxon>
        <taxon>Pseudomonadota</taxon>
        <taxon>Gammaproteobacteria</taxon>
        <taxon>Enterobacterales</taxon>
        <taxon>Erwiniaceae</taxon>
        <taxon>Tatumella</taxon>
    </lineage>
</organism>
<evidence type="ECO:0000313" key="3">
    <source>
        <dbReference type="EMBL" id="MFC6362986.1"/>
    </source>
</evidence>
<dbReference type="Pfam" id="PF07179">
    <property type="entry name" value="SseB"/>
    <property type="match status" value="1"/>
</dbReference>
<dbReference type="InterPro" id="IPR009839">
    <property type="entry name" value="SseB_N"/>
</dbReference>
<dbReference type="Pfam" id="PF14581">
    <property type="entry name" value="SseB_C"/>
    <property type="match status" value="1"/>
</dbReference>
<evidence type="ECO:0000259" key="1">
    <source>
        <dbReference type="Pfam" id="PF07179"/>
    </source>
</evidence>
<proteinExistence type="predicted"/>
<accession>A0ABW1VT14</accession>
<dbReference type="NCBIfam" id="NF008624">
    <property type="entry name" value="PRK11611.1"/>
    <property type="match status" value="1"/>
</dbReference>
<dbReference type="EMBL" id="JBHSUC010000018">
    <property type="protein sequence ID" value="MFC6362986.1"/>
    <property type="molecule type" value="Genomic_DNA"/>
</dbReference>
<comment type="caution">
    <text evidence="3">The sequence shown here is derived from an EMBL/GenBank/DDBJ whole genome shotgun (WGS) entry which is preliminary data.</text>
</comment>
<evidence type="ECO:0000259" key="2">
    <source>
        <dbReference type="Pfam" id="PF14581"/>
    </source>
</evidence>
<feature type="domain" description="SseB protein C-terminal" evidence="2">
    <location>
        <begin position="133"/>
        <end position="239"/>
    </location>
</feature>
<sequence>MQISLEELLTKAATEPAHRPEFFQRLMQSDVWVIGSNNAGSTEQSTICDLEHWEKEDGQPVIPFFTSEAAFTEAGGAKKAGFSLSTRALFEMTRGEILFLNPGRDSGKEFTVAEIDALLSGAGNALTELSVREQGQTLLLSAVEQPPQQLTDSLKKLFSTYKPVRRAFIAWCKETPEQPGNLLIGIEASDDLDDIIQAAGHVAMDTLPDDGVIDFCEVRESSEGISHFFSAHIIPFYQRPHGSFLRGLALNGGQRIL</sequence>
<name>A0ABW1VT14_9GAMM</name>
<reference evidence="4" key="1">
    <citation type="journal article" date="2019" name="Int. J. Syst. Evol. Microbiol.">
        <title>The Global Catalogue of Microorganisms (GCM) 10K type strain sequencing project: providing services to taxonomists for standard genome sequencing and annotation.</title>
        <authorList>
            <consortium name="The Broad Institute Genomics Platform"/>
            <consortium name="The Broad Institute Genome Sequencing Center for Infectious Disease"/>
            <person name="Wu L."/>
            <person name="Ma J."/>
        </authorList>
    </citation>
    <scope>NUCLEOTIDE SEQUENCE [LARGE SCALE GENOMIC DNA]</scope>
    <source>
        <strain evidence="4">CGMCC 4.1530</strain>
    </source>
</reference>
<gene>
    <name evidence="3" type="primary">sseB</name>
    <name evidence="3" type="ORF">ACFP73_12920</name>
</gene>
<dbReference type="Proteomes" id="UP001596215">
    <property type="component" value="Unassembled WGS sequence"/>
</dbReference>
<dbReference type="RefSeq" id="WP_212708075.1">
    <property type="nucleotide sequence ID" value="NZ_BAAAFW010000091.1"/>
</dbReference>
<protein>
    <submittedName>
        <fullName evidence="3">Enhanced serine sensitivity protein SseB</fullName>
    </submittedName>
</protein>
<dbReference type="InterPro" id="IPR027945">
    <property type="entry name" value="SseB_C"/>
</dbReference>
<keyword evidence="4" id="KW-1185">Reference proteome</keyword>
<evidence type="ECO:0000313" key="4">
    <source>
        <dbReference type="Proteomes" id="UP001596215"/>
    </source>
</evidence>